<evidence type="ECO:0000313" key="2">
    <source>
        <dbReference type="Proteomes" id="UP000596857"/>
    </source>
</evidence>
<dbReference type="PANTHER" id="PTHR48100">
    <property type="entry name" value="BROAD-SPECIFICITY PHOSPHATASE YOR283W-RELATED"/>
    <property type="match status" value="1"/>
</dbReference>
<dbReference type="InterPro" id="IPR029033">
    <property type="entry name" value="His_PPase_superfam"/>
</dbReference>
<organism evidence="1 2">
    <name type="scientific">Paenibacillus phytohabitans</name>
    <dbReference type="NCBI Taxonomy" id="2654978"/>
    <lineage>
        <taxon>Bacteria</taxon>
        <taxon>Bacillati</taxon>
        <taxon>Bacillota</taxon>
        <taxon>Bacilli</taxon>
        <taxon>Bacillales</taxon>
        <taxon>Paenibacillaceae</taxon>
        <taxon>Paenibacillus</taxon>
    </lineage>
</organism>
<dbReference type="EMBL" id="WHOB01000067">
    <property type="protein sequence ID" value="NOU81615.1"/>
    <property type="molecule type" value="Genomic_DNA"/>
</dbReference>
<evidence type="ECO:0000313" key="1">
    <source>
        <dbReference type="EMBL" id="NOU81615.1"/>
    </source>
</evidence>
<reference evidence="1 2" key="1">
    <citation type="submission" date="2019-10" db="EMBL/GenBank/DDBJ databases">
        <title>Description of Paenibacillus terricola sp. nov.</title>
        <authorList>
            <person name="Carlier A."/>
            <person name="Qi S."/>
        </authorList>
    </citation>
    <scope>NUCLEOTIDE SEQUENCE [LARGE SCALE GENOMIC DNA]</scope>
    <source>
        <strain evidence="1 2">LMG 31459</strain>
    </source>
</reference>
<protein>
    <submittedName>
        <fullName evidence="1">Histidine phosphatase family protein</fullName>
    </submittedName>
</protein>
<gene>
    <name evidence="1" type="ORF">GC101_22395</name>
</gene>
<dbReference type="InterPro" id="IPR050275">
    <property type="entry name" value="PGM_Phosphatase"/>
</dbReference>
<comment type="caution">
    <text evidence="1">The sequence shown here is derived from an EMBL/GenBank/DDBJ whole genome shotgun (WGS) entry which is preliminary data.</text>
</comment>
<dbReference type="SMART" id="SM00855">
    <property type="entry name" value="PGAM"/>
    <property type="match status" value="1"/>
</dbReference>
<dbReference type="CDD" id="cd07067">
    <property type="entry name" value="HP_PGM_like"/>
    <property type="match status" value="1"/>
</dbReference>
<dbReference type="RefSeq" id="WP_171719085.1">
    <property type="nucleotide sequence ID" value="NZ_WHOB01000067.1"/>
</dbReference>
<dbReference type="PANTHER" id="PTHR48100:SF59">
    <property type="entry name" value="ADENOSYLCOBALAMIN_ALPHA-RIBAZOLE PHOSPHATASE"/>
    <property type="match status" value="1"/>
</dbReference>
<proteinExistence type="predicted"/>
<name>A0ABX1YKP0_9BACL</name>
<dbReference type="InterPro" id="IPR013078">
    <property type="entry name" value="His_Pase_superF_clade-1"/>
</dbReference>
<dbReference type="Gene3D" id="3.40.50.1240">
    <property type="entry name" value="Phosphoglycerate mutase-like"/>
    <property type="match status" value="1"/>
</dbReference>
<dbReference type="Pfam" id="PF00300">
    <property type="entry name" value="His_Phos_1"/>
    <property type="match status" value="1"/>
</dbReference>
<dbReference type="SUPFAM" id="SSF53254">
    <property type="entry name" value="Phosphoglycerate mutase-like"/>
    <property type="match status" value="1"/>
</dbReference>
<keyword evidence="2" id="KW-1185">Reference proteome</keyword>
<accession>A0ABX1YKP0</accession>
<sequence length="186" mass="20761">MVTNLYLVRHAHSAYSADELNRPLSERGQADAQKVSGLLIHENVHVLISSPYKRAIQTIEGLAGPLGLEPVIEEDFRERLLSGGPVSDFGQAIAKVWENPSFAWEGGESNLIAQDRGVQALHKVLQQYQGSNAVIGTHGNIMVLIMNALDKRYDYGFWKQLDMPDIYKLSFNGDTLTGVQRIWNRS</sequence>
<dbReference type="Proteomes" id="UP000596857">
    <property type="component" value="Unassembled WGS sequence"/>
</dbReference>